<name>A0A6N2AGT9_SOLCI</name>
<dbReference type="EMBL" id="RXGB01066172">
    <property type="protein sequence ID" value="TMW80311.1"/>
    <property type="molecule type" value="Genomic_DNA"/>
</dbReference>
<comment type="caution">
    <text evidence="1">The sequence shown here is derived from an EMBL/GenBank/DDBJ whole genome shotgun (WGS) entry which is preliminary data.</text>
</comment>
<reference evidence="1" key="1">
    <citation type="submission" date="2019-05" db="EMBL/GenBank/DDBJ databases">
        <title>The de novo reference genome and transcriptome assemblies of the wild tomato species Solanum chilense.</title>
        <authorList>
            <person name="Stam R."/>
            <person name="Nosenko T."/>
            <person name="Hoerger A.C."/>
            <person name="Stephan W."/>
            <person name="Seidel M.A."/>
            <person name="Kuhn J.M.M."/>
            <person name="Haberer G."/>
            <person name="Tellier A."/>
        </authorList>
    </citation>
    <scope>NUCLEOTIDE SEQUENCE</scope>
    <source>
        <tissue evidence="1">Mature leaves</tissue>
    </source>
</reference>
<sequence>MTINKAQPQTIHNVGLYLPQHVFTHGQLYMALSRGISMSTTKVLVLTEQLKRQKGTYTKKIIYKEVLVTITPYTYMVSLRHINKYLQMLYTNNIQFLQITGLEDANKPMQA</sequence>
<organism evidence="1">
    <name type="scientific">Solanum chilense</name>
    <name type="common">Tomato</name>
    <name type="synonym">Lycopersicon chilense</name>
    <dbReference type="NCBI Taxonomy" id="4083"/>
    <lineage>
        <taxon>Eukaryota</taxon>
        <taxon>Viridiplantae</taxon>
        <taxon>Streptophyta</taxon>
        <taxon>Embryophyta</taxon>
        <taxon>Tracheophyta</taxon>
        <taxon>Spermatophyta</taxon>
        <taxon>Magnoliopsida</taxon>
        <taxon>eudicotyledons</taxon>
        <taxon>Gunneridae</taxon>
        <taxon>Pentapetalae</taxon>
        <taxon>asterids</taxon>
        <taxon>lamiids</taxon>
        <taxon>Solanales</taxon>
        <taxon>Solanaceae</taxon>
        <taxon>Solanoideae</taxon>
        <taxon>Solaneae</taxon>
        <taxon>Solanum</taxon>
        <taxon>Solanum subgen. Lycopersicon</taxon>
    </lineage>
</organism>
<gene>
    <name evidence="1" type="ORF">EJD97_021588</name>
</gene>
<accession>A0A6N2AGT9</accession>
<protein>
    <submittedName>
        <fullName evidence="1">Uncharacterized protein</fullName>
    </submittedName>
</protein>
<dbReference type="AlphaFoldDB" id="A0A6N2AGT9"/>
<evidence type="ECO:0000313" key="1">
    <source>
        <dbReference type="EMBL" id="TMW80311.1"/>
    </source>
</evidence>
<proteinExistence type="predicted"/>